<comment type="caution">
    <text evidence="2">The sequence shown here is derived from an EMBL/GenBank/DDBJ whole genome shotgun (WGS) entry which is preliminary data.</text>
</comment>
<organism evidence="2 3">
    <name type="scientific">Streptomyces varsoviensis</name>
    <dbReference type="NCBI Taxonomy" id="67373"/>
    <lineage>
        <taxon>Bacteria</taxon>
        <taxon>Bacillati</taxon>
        <taxon>Actinomycetota</taxon>
        <taxon>Actinomycetes</taxon>
        <taxon>Kitasatosporales</taxon>
        <taxon>Streptomycetaceae</taxon>
        <taxon>Streptomyces</taxon>
    </lineage>
</organism>
<feature type="compositionally biased region" description="Low complexity" evidence="1">
    <location>
        <begin position="150"/>
        <end position="190"/>
    </location>
</feature>
<dbReference type="EMBL" id="LGUT01000186">
    <property type="protein sequence ID" value="KOG91579.1"/>
    <property type="molecule type" value="Genomic_DNA"/>
</dbReference>
<keyword evidence="3" id="KW-1185">Reference proteome</keyword>
<protein>
    <submittedName>
        <fullName evidence="2">Uncharacterized protein</fullName>
    </submittedName>
</protein>
<gene>
    <name evidence="2" type="ORF">ADK38_02400</name>
</gene>
<accession>A0ABR5JDQ0</accession>
<proteinExistence type="predicted"/>
<evidence type="ECO:0000313" key="3">
    <source>
        <dbReference type="Proteomes" id="UP000037020"/>
    </source>
</evidence>
<name>A0ABR5JDQ0_9ACTN</name>
<feature type="region of interest" description="Disordered" evidence="1">
    <location>
        <begin position="150"/>
        <end position="207"/>
    </location>
</feature>
<evidence type="ECO:0000313" key="2">
    <source>
        <dbReference type="EMBL" id="KOG91579.1"/>
    </source>
</evidence>
<feature type="region of interest" description="Disordered" evidence="1">
    <location>
        <begin position="81"/>
        <end position="111"/>
    </location>
</feature>
<reference evidence="2 3" key="1">
    <citation type="submission" date="2015-07" db="EMBL/GenBank/DDBJ databases">
        <authorList>
            <person name="Ju K.-S."/>
            <person name="Doroghazi J.R."/>
            <person name="Metcalf W.W."/>
        </authorList>
    </citation>
    <scope>NUCLEOTIDE SEQUENCE [LARGE SCALE GENOMIC DNA]</scope>
    <source>
        <strain evidence="2 3">NRRL B-3589</strain>
    </source>
</reference>
<evidence type="ECO:0000256" key="1">
    <source>
        <dbReference type="SAM" id="MobiDB-lite"/>
    </source>
</evidence>
<feature type="compositionally biased region" description="Basic residues" evidence="1">
    <location>
        <begin position="191"/>
        <end position="207"/>
    </location>
</feature>
<dbReference type="Proteomes" id="UP000037020">
    <property type="component" value="Unassembled WGS sequence"/>
</dbReference>
<sequence>MVSDRSKRAVTGSSGYHHVGAFSASARLTRSPAWFITTSKSGLRPASWPAPSCSKGTSWSASAASQASRVRVTMSRKVGACPDRSTRSATVLTKKPTRSRRSGCGRSEMTAPMTMSSWPLTAPSAVTSAAVITIAGVARARQAIAVIAEVASSESSTTTARPAVSCAADRGRSSGSSSRSLPRSASVPRSSRGRRAPLSRKRRCQRA</sequence>